<dbReference type="AlphaFoldDB" id="A0A939MFV1"/>
<dbReference type="RefSeq" id="WP_208088229.1">
    <property type="nucleotide sequence ID" value="NZ_CP086136.1"/>
</dbReference>
<accession>A0A939MFV1</accession>
<reference evidence="2 3" key="2">
    <citation type="journal article" date="2022" name="Int. J. Syst. Evol. Microbiol.">
        <title>Strains of Bradyrhizobium barranii sp. nov. associated with legumes native to Canada are symbionts of soybeans and belong to different subspecies (subsp. barranii subsp. nov. and subsp. apii subsp. nov.) and symbiovars (sv. glycinearum and sv. septentrionale).</title>
        <authorList>
            <person name="Bromfield E.S.P."/>
            <person name="Cloutier S."/>
            <person name="Wasai-Hara S."/>
            <person name="Minamisawa K."/>
        </authorList>
    </citation>
    <scope>NUCLEOTIDE SEQUENCE [LARGE SCALE GENOMIC DNA]</scope>
    <source>
        <strain evidence="2 3">144S4</strain>
    </source>
</reference>
<evidence type="ECO:0000313" key="2">
    <source>
        <dbReference type="EMBL" id="UEM10675.1"/>
    </source>
</evidence>
<sequence>MGYSVVDLGPMQPQGISNRGDVILTGSGLNPPHFVRLVDGTLITLPSEIIAVQAINNDRVVLALVQGSTAREYSLYNLETNTTEPIAIPGYPTIVQPVLNNSGDVVGTAAKSLNVSDDMRGFIFNRNTQAVTWVLPTLPSQPPGSTAFLELKDINDLGHAIGVQGWVLGFDQLEVPVFYDGANLRAVANPTFMSNGIRITNDDKLWVWFFGRGGPEVEAIYDATTDTLTPFSNGRIVDLNANGQILLEHEFNYYLQSGGFITAVSDLFPSGSGWSPDFAFRMNDSGAIVGWGELHTNAGSSAGRGFLLSPPPLRIPRGKRDDIIAIILWGVINCGPGVAIIGGHLVRIPPHGPLNELMAALPEALRNELTPVIKDAHFREPTDVRDFRRRVTSVISSYSRRTFGRS</sequence>
<protein>
    <submittedName>
        <fullName evidence="1">Uncharacterized protein</fullName>
    </submittedName>
</protein>
<gene>
    <name evidence="2" type="ORF">J4G43_039455</name>
    <name evidence="1" type="ORF">J4G43_41370</name>
</gene>
<dbReference type="EMBL" id="CP086136">
    <property type="protein sequence ID" value="UEM10675.1"/>
    <property type="molecule type" value="Genomic_DNA"/>
</dbReference>
<evidence type="ECO:0000313" key="1">
    <source>
        <dbReference type="EMBL" id="MBO1867120.1"/>
    </source>
</evidence>
<proteinExistence type="predicted"/>
<dbReference type="EMBL" id="JAGEMI010000001">
    <property type="protein sequence ID" value="MBO1867120.1"/>
    <property type="molecule type" value="Genomic_DNA"/>
</dbReference>
<dbReference type="Proteomes" id="UP000664702">
    <property type="component" value="Chromosome"/>
</dbReference>
<name>A0A939MFV1_9BRAD</name>
<reference evidence="1" key="1">
    <citation type="submission" date="2021-03" db="EMBL/GenBank/DDBJ databases">
        <title>Whole Genome Sequence of Bradyrhizobium sp. Strain 144S4.</title>
        <authorList>
            <person name="Bromfield E.S.P."/>
            <person name="Cloutier S."/>
        </authorList>
    </citation>
    <scope>NUCLEOTIDE SEQUENCE [LARGE SCALE GENOMIC DNA]</scope>
    <source>
        <strain evidence="1">144S4</strain>
    </source>
</reference>
<dbReference type="KEGG" id="bban:J4G43_039455"/>
<organism evidence="1">
    <name type="scientific">Bradyrhizobium barranii subsp. barranii</name>
    <dbReference type="NCBI Taxonomy" id="2823807"/>
    <lineage>
        <taxon>Bacteria</taxon>
        <taxon>Pseudomonadati</taxon>
        <taxon>Pseudomonadota</taxon>
        <taxon>Alphaproteobacteria</taxon>
        <taxon>Hyphomicrobiales</taxon>
        <taxon>Nitrobacteraceae</taxon>
        <taxon>Bradyrhizobium</taxon>
        <taxon>Bradyrhizobium barranii</taxon>
    </lineage>
</organism>
<evidence type="ECO:0000313" key="3">
    <source>
        <dbReference type="Proteomes" id="UP000664702"/>
    </source>
</evidence>